<evidence type="ECO:0000256" key="3">
    <source>
        <dbReference type="ARBA" id="ARBA00022692"/>
    </source>
</evidence>
<name>A0ABM1HN65_SOLPN</name>
<dbReference type="Proteomes" id="UP000694930">
    <property type="component" value="Chromosome 9"/>
</dbReference>
<evidence type="ECO:0000313" key="7">
    <source>
        <dbReference type="Proteomes" id="UP000694930"/>
    </source>
</evidence>
<dbReference type="GeneID" id="107031200"/>
<dbReference type="InterPro" id="IPR006726">
    <property type="entry name" value="PHBA_efflux_AaeB/fusaric-R"/>
</dbReference>
<feature type="transmembrane region" description="Helical" evidence="6">
    <location>
        <begin position="413"/>
        <end position="433"/>
    </location>
</feature>
<evidence type="ECO:0000313" key="8">
    <source>
        <dbReference type="RefSeq" id="XP_015087969.1"/>
    </source>
</evidence>
<organism evidence="7 8">
    <name type="scientific">Solanum pennellii</name>
    <name type="common">Tomato</name>
    <name type="synonym">Lycopersicon pennellii</name>
    <dbReference type="NCBI Taxonomy" id="28526"/>
    <lineage>
        <taxon>Eukaryota</taxon>
        <taxon>Viridiplantae</taxon>
        <taxon>Streptophyta</taxon>
        <taxon>Embryophyta</taxon>
        <taxon>Tracheophyta</taxon>
        <taxon>Spermatophyta</taxon>
        <taxon>Magnoliopsida</taxon>
        <taxon>eudicotyledons</taxon>
        <taxon>Gunneridae</taxon>
        <taxon>Pentapetalae</taxon>
        <taxon>asterids</taxon>
        <taxon>lamiids</taxon>
        <taxon>Solanales</taxon>
        <taxon>Solanaceae</taxon>
        <taxon>Solanoideae</taxon>
        <taxon>Solaneae</taxon>
        <taxon>Solanum</taxon>
        <taxon>Solanum subgen. Lycopersicon</taxon>
    </lineage>
</organism>
<protein>
    <submittedName>
        <fullName evidence="8">Uncharacterized protein LOC107031200</fullName>
    </submittedName>
</protein>
<sequence length="806" mass="90812">MPTTMVAKRARAMWWMRLHSSIRTVLACIIVGCVTLYSPPSLAKQLAFPSFSYVTSIFIVSDATLGHALRGCWHACLATLQTMPLSMLGLWIHNYVATDDYSPEVAALMVAVSAFLVALPESTDLMCKRIAFGQLVIVYVDAVIHGLYVNSPMMHPLRIAFSTLLGVVASIIALLLPYPWLAYHEVKKLYQIYAESATGRINLYLKAIHTQDDQITKELIYQTKPFTDTGTKLLQTIKFLEEGLKWEKPWLRYLNHNFTDPGLGLQNMDISMKGMELAITCCPIFPTRMIDKELFKVTHHAMMFLGQIMGQDRSFLPHNSVTEGDFEKEYSSRHSNEPVLPTKQDQAALFFLSCFRMCTSDSDTITTINEGLRATTESSSSSSSSSSNASSNRSCCRRICIDRTMPIINERMVVFAFKCSFSLGLAVLLGLLFNTENGYWSGLTIALSFVTRKQAIFTEANARAQGTAIGSVYGVLACTIFQKVAQIRFLSLLPWIIFTTFLRHSRMFTQAGGTAAVIGSLLILGRKSYGPPSVFAIYRLTEAFIGLACFVVVELILQPTSSATLVKKHLYLIQGTLKECSKHMVVDSRQKGLMEKQRNLKSQVQDLEKFIKDAVLEPRFWFIPFPISCYQKLQMSLSKMADVLFFMSCDIEFLSQAFDRYYPDKRELQQYINNNLQQFNDALSSSVSSFEKTISIRLLKTSQIQPEQNILNDLEEGNSSCPRGDVMCYRNDEEMEMILSSFLQNSNEVRGKVRDIAGIELRGTIVGCLCSLEFCMSFLEREVRDIDNAIKELVKWEDPLGEPICS</sequence>
<feature type="transmembrane region" description="Helical" evidence="6">
    <location>
        <begin position="536"/>
        <end position="557"/>
    </location>
</feature>
<evidence type="ECO:0000256" key="6">
    <source>
        <dbReference type="SAM" id="Phobius"/>
    </source>
</evidence>
<evidence type="ECO:0000256" key="4">
    <source>
        <dbReference type="ARBA" id="ARBA00022989"/>
    </source>
</evidence>
<gene>
    <name evidence="8" type="primary">LOC107031200</name>
</gene>
<proteinExistence type="predicted"/>
<evidence type="ECO:0000256" key="1">
    <source>
        <dbReference type="ARBA" id="ARBA00004651"/>
    </source>
</evidence>
<feature type="transmembrane region" description="Helical" evidence="6">
    <location>
        <begin position="101"/>
        <end position="119"/>
    </location>
</feature>
<keyword evidence="7" id="KW-1185">Reference proteome</keyword>
<feature type="transmembrane region" description="Helical" evidence="6">
    <location>
        <begin position="507"/>
        <end position="524"/>
    </location>
</feature>
<evidence type="ECO:0000256" key="5">
    <source>
        <dbReference type="ARBA" id="ARBA00023136"/>
    </source>
</evidence>
<accession>A0ABM1HN65</accession>
<dbReference type="Pfam" id="PF04632">
    <property type="entry name" value="FUSC"/>
    <property type="match status" value="1"/>
</dbReference>
<keyword evidence="5 6" id="KW-0472">Membrane</keyword>
<keyword evidence="3 6" id="KW-0812">Transmembrane</keyword>
<keyword evidence="4 6" id="KW-1133">Transmembrane helix</keyword>
<comment type="subcellular location">
    <subcellularLocation>
        <location evidence="1">Cell membrane</location>
        <topology evidence="1">Multi-pass membrane protein</topology>
    </subcellularLocation>
</comment>
<dbReference type="PANTHER" id="PTHR30509:SF34">
    <property type="entry name" value="F3L24.34 PROTEIN"/>
    <property type="match status" value="1"/>
</dbReference>
<dbReference type="RefSeq" id="XP_015087969.1">
    <property type="nucleotide sequence ID" value="XM_015232483.2"/>
</dbReference>
<feature type="transmembrane region" description="Helical" evidence="6">
    <location>
        <begin position="131"/>
        <end position="148"/>
    </location>
</feature>
<feature type="transmembrane region" description="Helical" evidence="6">
    <location>
        <begin position="160"/>
        <end position="181"/>
    </location>
</feature>
<reference evidence="8" key="2">
    <citation type="submission" date="2025-08" db="UniProtKB">
        <authorList>
            <consortium name="RefSeq"/>
        </authorList>
    </citation>
    <scope>IDENTIFICATION</scope>
</reference>
<reference evidence="7" key="1">
    <citation type="journal article" date="2014" name="Nat. Genet.">
        <title>The genome of the stress-tolerant wild tomato species Solanum pennellii.</title>
        <authorList>
            <person name="Bolger A."/>
            <person name="Scossa F."/>
            <person name="Bolger M.E."/>
            <person name="Lanz C."/>
            <person name="Maumus F."/>
            <person name="Tohge T."/>
            <person name="Quesneville H."/>
            <person name="Alseekh S."/>
            <person name="Sorensen I."/>
            <person name="Lichtenstein G."/>
            <person name="Fich E.A."/>
            <person name="Conte M."/>
            <person name="Keller H."/>
            <person name="Schneeberger K."/>
            <person name="Schwacke R."/>
            <person name="Ofner I."/>
            <person name="Vrebalov J."/>
            <person name="Xu Y."/>
            <person name="Osorio S."/>
            <person name="Aflitos S.A."/>
            <person name="Schijlen E."/>
            <person name="Jimenez-Gomez J.M."/>
            <person name="Ryngajllo M."/>
            <person name="Kimura S."/>
            <person name="Kumar R."/>
            <person name="Koenig D."/>
            <person name="Headland L.R."/>
            <person name="Maloof J.N."/>
            <person name="Sinha N."/>
            <person name="van Ham R.C."/>
            <person name="Lankhorst R.K."/>
            <person name="Mao L."/>
            <person name="Vogel A."/>
            <person name="Arsova B."/>
            <person name="Panstruga R."/>
            <person name="Fei Z."/>
            <person name="Rose J.K."/>
            <person name="Zamir D."/>
            <person name="Carrari F."/>
            <person name="Giovannoni J.J."/>
            <person name="Weigel D."/>
            <person name="Usadel B."/>
            <person name="Fernie A.R."/>
        </authorList>
    </citation>
    <scope>NUCLEOTIDE SEQUENCE [LARGE SCALE GENOMIC DNA]</scope>
    <source>
        <strain evidence="7">cv. LA0716</strain>
    </source>
</reference>
<evidence type="ECO:0000256" key="2">
    <source>
        <dbReference type="ARBA" id="ARBA00022475"/>
    </source>
</evidence>
<dbReference type="PANTHER" id="PTHR30509">
    <property type="entry name" value="P-HYDROXYBENZOIC ACID EFFLUX PUMP SUBUNIT-RELATED"/>
    <property type="match status" value="1"/>
</dbReference>
<keyword evidence="2" id="KW-1003">Cell membrane</keyword>